<evidence type="ECO:0000313" key="2">
    <source>
        <dbReference type="EMBL" id="KAK8875563.1"/>
    </source>
</evidence>
<evidence type="ECO:0000259" key="1">
    <source>
        <dbReference type="Pfam" id="PF03184"/>
    </source>
</evidence>
<proteinExistence type="predicted"/>
<organism evidence="2 3">
    <name type="scientific">Tritrichomonas musculus</name>
    <dbReference type="NCBI Taxonomy" id="1915356"/>
    <lineage>
        <taxon>Eukaryota</taxon>
        <taxon>Metamonada</taxon>
        <taxon>Parabasalia</taxon>
        <taxon>Tritrichomonadida</taxon>
        <taxon>Tritrichomonadidae</taxon>
        <taxon>Tritrichomonas</taxon>
    </lineage>
</organism>
<feature type="domain" description="DDE-1" evidence="1">
    <location>
        <begin position="60"/>
        <end position="117"/>
    </location>
</feature>
<comment type="caution">
    <text evidence="2">The sequence shown here is derived from an EMBL/GenBank/DDBJ whole genome shotgun (WGS) entry which is preliminary data.</text>
</comment>
<name>A0ABR2JCF8_9EUKA</name>
<reference evidence="2 3" key="1">
    <citation type="submission" date="2024-04" db="EMBL/GenBank/DDBJ databases">
        <title>Tritrichomonas musculus Genome.</title>
        <authorList>
            <person name="Alves-Ferreira E."/>
            <person name="Grigg M."/>
            <person name="Lorenzi H."/>
            <person name="Galac M."/>
        </authorList>
    </citation>
    <scope>NUCLEOTIDE SEQUENCE [LARGE SCALE GENOMIC DNA]</scope>
    <source>
        <strain evidence="2 3">EAF2021</strain>
    </source>
</reference>
<dbReference type="InterPro" id="IPR004875">
    <property type="entry name" value="DDE_SF_endonuclease_dom"/>
</dbReference>
<dbReference type="EMBL" id="JAPFFF010000012">
    <property type="protein sequence ID" value="KAK8875563.1"/>
    <property type="molecule type" value="Genomic_DNA"/>
</dbReference>
<accession>A0ABR2JCF8</accession>
<gene>
    <name evidence="2" type="ORF">M9Y10_005731</name>
</gene>
<keyword evidence="3" id="KW-1185">Reference proteome</keyword>
<sequence length="128" mass="14660">MYCFNAIGQQLDPIIILPSIENLSDELTNKKSKLFVAFCIYFSAKISLYRLQLPEIIASEPTILIVDNHPSRINSFAIEILTQNKIHLLTIPTHTSHILQQFDLTVTKSLKSLMNKSRIDKEINEFSK</sequence>
<dbReference type="Pfam" id="PF03184">
    <property type="entry name" value="DDE_1"/>
    <property type="match status" value="1"/>
</dbReference>
<protein>
    <recommendedName>
        <fullName evidence="1">DDE-1 domain-containing protein</fullName>
    </recommendedName>
</protein>
<evidence type="ECO:0000313" key="3">
    <source>
        <dbReference type="Proteomes" id="UP001470230"/>
    </source>
</evidence>
<dbReference type="Proteomes" id="UP001470230">
    <property type="component" value="Unassembled WGS sequence"/>
</dbReference>